<keyword evidence="4" id="KW-0067">ATP-binding</keyword>
<comment type="subcellular location">
    <subcellularLocation>
        <location evidence="1">Endomembrane system</location>
        <topology evidence="1">Multi-pass membrane protein</topology>
    </subcellularLocation>
</comment>
<organism evidence="5 6">
    <name type="scientific">Haemaphysalis longicornis</name>
    <name type="common">Bush tick</name>
    <dbReference type="NCBI Taxonomy" id="44386"/>
    <lineage>
        <taxon>Eukaryota</taxon>
        <taxon>Metazoa</taxon>
        <taxon>Ecdysozoa</taxon>
        <taxon>Arthropoda</taxon>
        <taxon>Chelicerata</taxon>
        <taxon>Arachnida</taxon>
        <taxon>Acari</taxon>
        <taxon>Parasitiformes</taxon>
        <taxon>Ixodida</taxon>
        <taxon>Ixodoidea</taxon>
        <taxon>Ixodidae</taxon>
        <taxon>Haemaphysalinae</taxon>
        <taxon>Haemaphysalis</taxon>
    </lineage>
</organism>
<dbReference type="GO" id="GO:0012505">
    <property type="term" value="C:endomembrane system"/>
    <property type="evidence" value="ECO:0007669"/>
    <property type="project" value="UniProtKB-SubCell"/>
</dbReference>
<dbReference type="GO" id="GO:0005524">
    <property type="term" value="F:ATP binding"/>
    <property type="evidence" value="ECO:0007669"/>
    <property type="project" value="UniProtKB-KW"/>
</dbReference>
<evidence type="ECO:0000313" key="5">
    <source>
        <dbReference type="EMBL" id="KAH9375057.1"/>
    </source>
</evidence>
<dbReference type="PANTHER" id="PTHR24223">
    <property type="entry name" value="ATP-BINDING CASSETTE SUB-FAMILY C"/>
    <property type="match status" value="1"/>
</dbReference>
<evidence type="ECO:0000256" key="4">
    <source>
        <dbReference type="ARBA" id="ARBA00022840"/>
    </source>
</evidence>
<dbReference type="OrthoDB" id="6426245at2759"/>
<comment type="caution">
    <text evidence="5">The sequence shown here is derived from an EMBL/GenBank/DDBJ whole genome shotgun (WGS) entry which is preliminary data.</text>
</comment>
<dbReference type="SUPFAM" id="SSF52540">
    <property type="entry name" value="P-loop containing nucleoside triphosphate hydrolases"/>
    <property type="match status" value="1"/>
</dbReference>
<evidence type="ECO:0008006" key="7">
    <source>
        <dbReference type="Google" id="ProtNLM"/>
    </source>
</evidence>
<accession>A0A9J6GJQ4</accession>
<reference evidence="5 6" key="1">
    <citation type="journal article" date="2020" name="Cell">
        <title>Large-Scale Comparative Analyses of Tick Genomes Elucidate Their Genetic Diversity and Vector Capacities.</title>
        <authorList>
            <consortium name="Tick Genome and Microbiome Consortium (TIGMIC)"/>
            <person name="Jia N."/>
            <person name="Wang J."/>
            <person name="Shi W."/>
            <person name="Du L."/>
            <person name="Sun Y."/>
            <person name="Zhan W."/>
            <person name="Jiang J.F."/>
            <person name="Wang Q."/>
            <person name="Zhang B."/>
            <person name="Ji P."/>
            <person name="Bell-Sakyi L."/>
            <person name="Cui X.M."/>
            <person name="Yuan T.T."/>
            <person name="Jiang B.G."/>
            <person name="Yang W.F."/>
            <person name="Lam T.T."/>
            <person name="Chang Q.C."/>
            <person name="Ding S.J."/>
            <person name="Wang X.J."/>
            <person name="Zhu J.G."/>
            <person name="Ruan X.D."/>
            <person name="Zhao L."/>
            <person name="Wei J.T."/>
            <person name="Ye R.Z."/>
            <person name="Que T.C."/>
            <person name="Du C.H."/>
            <person name="Zhou Y.H."/>
            <person name="Cheng J.X."/>
            <person name="Dai P.F."/>
            <person name="Guo W.B."/>
            <person name="Han X.H."/>
            <person name="Huang E.J."/>
            <person name="Li L.F."/>
            <person name="Wei W."/>
            <person name="Gao Y.C."/>
            <person name="Liu J.Z."/>
            <person name="Shao H.Z."/>
            <person name="Wang X."/>
            <person name="Wang C.C."/>
            <person name="Yang T.C."/>
            <person name="Huo Q.B."/>
            <person name="Li W."/>
            <person name="Chen H.Y."/>
            <person name="Chen S.E."/>
            <person name="Zhou L.G."/>
            <person name="Ni X.B."/>
            <person name="Tian J.H."/>
            <person name="Sheng Y."/>
            <person name="Liu T."/>
            <person name="Pan Y.S."/>
            <person name="Xia L.Y."/>
            <person name="Li J."/>
            <person name="Zhao F."/>
            <person name="Cao W.C."/>
        </authorList>
    </citation>
    <scope>NUCLEOTIDE SEQUENCE [LARGE SCALE GENOMIC DNA]</scope>
    <source>
        <strain evidence="5">HaeL-2018</strain>
    </source>
</reference>
<sequence length="114" mass="13039">MRGPLRDILDPARQHSDEELWRALDEVHLKEFVRANPDNLLLTVEDGGTLASSSWCHWQELYSDLPSVLLLDEATSHMDGDTDKLIQATLRKSFARCTVLTIAHRLHTVLDYDK</sequence>
<dbReference type="InterPro" id="IPR027417">
    <property type="entry name" value="P-loop_NTPase"/>
</dbReference>
<dbReference type="EMBL" id="JABSTR010000007">
    <property type="protein sequence ID" value="KAH9375057.1"/>
    <property type="molecule type" value="Genomic_DNA"/>
</dbReference>
<protein>
    <recommendedName>
        <fullName evidence="7">ABC transporter domain-containing protein</fullName>
    </recommendedName>
</protein>
<dbReference type="InterPro" id="IPR050173">
    <property type="entry name" value="ABC_transporter_C-like"/>
</dbReference>
<dbReference type="GO" id="GO:0042626">
    <property type="term" value="F:ATPase-coupled transmembrane transporter activity"/>
    <property type="evidence" value="ECO:0007669"/>
    <property type="project" value="TreeGrafter"/>
</dbReference>
<keyword evidence="3" id="KW-0547">Nucleotide-binding</keyword>
<keyword evidence="2" id="KW-0677">Repeat</keyword>
<dbReference type="AlphaFoldDB" id="A0A9J6GJQ4"/>
<dbReference type="VEuPathDB" id="VectorBase:HLOH_042568"/>
<dbReference type="Proteomes" id="UP000821853">
    <property type="component" value="Chromosome 5"/>
</dbReference>
<evidence type="ECO:0000313" key="6">
    <source>
        <dbReference type="Proteomes" id="UP000821853"/>
    </source>
</evidence>
<evidence type="ECO:0000256" key="2">
    <source>
        <dbReference type="ARBA" id="ARBA00022737"/>
    </source>
</evidence>
<dbReference type="PANTHER" id="PTHR24223:SF443">
    <property type="entry name" value="MULTIDRUG-RESISTANCE LIKE PROTEIN 1, ISOFORM I"/>
    <property type="match status" value="1"/>
</dbReference>
<name>A0A9J6GJQ4_HAELO</name>
<evidence type="ECO:0000256" key="1">
    <source>
        <dbReference type="ARBA" id="ARBA00004127"/>
    </source>
</evidence>
<proteinExistence type="predicted"/>
<dbReference type="GO" id="GO:0016020">
    <property type="term" value="C:membrane"/>
    <property type="evidence" value="ECO:0007669"/>
    <property type="project" value="TreeGrafter"/>
</dbReference>
<keyword evidence="6" id="KW-1185">Reference proteome</keyword>
<gene>
    <name evidence="5" type="ORF">HPB48_009878</name>
</gene>
<dbReference type="Gene3D" id="3.40.50.300">
    <property type="entry name" value="P-loop containing nucleotide triphosphate hydrolases"/>
    <property type="match status" value="1"/>
</dbReference>
<evidence type="ECO:0000256" key="3">
    <source>
        <dbReference type="ARBA" id="ARBA00022741"/>
    </source>
</evidence>